<name>A0A2V3HR09_9ARCH</name>
<dbReference type="AlphaFoldDB" id="A0A2V3HR09"/>
<dbReference type="EMBL" id="PSPG01000008">
    <property type="protein sequence ID" value="PXF21495.1"/>
    <property type="molecule type" value="Genomic_DNA"/>
</dbReference>
<organism evidence="1 2">
    <name type="scientific">Candidatus Thalassarchaeum betae</name>
    <dbReference type="NCBI Taxonomy" id="2599289"/>
    <lineage>
        <taxon>Archaea</taxon>
        <taxon>Methanobacteriati</taxon>
        <taxon>Thermoplasmatota</taxon>
        <taxon>Candidatus Poseidoniia</taxon>
        <taxon>Candidatus Poseidoniales</taxon>
        <taxon>Candidatus Thalassarchaeaceae</taxon>
        <taxon>Candidatus Thalassarchaeum</taxon>
    </lineage>
</organism>
<dbReference type="Proteomes" id="UP000248161">
    <property type="component" value="Unassembled WGS sequence"/>
</dbReference>
<evidence type="ECO:0000313" key="2">
    <source>
        <dbReference type="Proteomes" id="UP000248161"/>
    </source>
</evidence>
<comment type="caution">
    <text evidence="1">The sequence shown here is derived from an EMBL/GenBank/DDBJ whole genome shotgun (WGS) entry which is preliminary data.</text>
</comment>
<accession>A0A2V3HR09</accession>
<protein>
    <submittedName>
        <fullName evidence="1">Uncharacterized protein</fullName>
    </submittedName>
</protein>
<evidence type="ECO:0000313" key="1">
    <source>
        <dbReference type="EMBL" id="PXF21495.1"/>
    </source>
</evidence>
<proteinExistence type="predicted"/>
<sequence>MSAEETVAHLRVQEYLDDVSQLDIPPSHTEWYNVDVASLLTGSRVLGHEVDQCTGDSLLFLERSVMFCSPSAGKMQHFPKHLLHCFVDDNRGKCQEHDGVLFRAELFSISPTEEQLSWEHCCRSEMEVPEIQGRVARWLSWLNV</sequence>
<reference evidence="1 2" key="1">
    <citation type="journal article" date="2015" name="Nat. Commun.">
        <title>Genomic and transcriptomic evidence for scavenging of diverse organic compounds by widespread deep-sea archaea.</title>
        <authorList>
            <person name="Li M."/>
            <person name="Baker B.J."/>
            <person name="Anantharaman K."/>
            <person name="Jain S."/>
            <person name="Breier J.A."/>
            <person name="Dick G.J."/>
        </authorList>
    </citation>
    <scope>NUCLEOTIDE SEQUENCE [LARGE SCALE GENOMIC DNA]</scope>
    <source>
        <strain evidence="1">Cayman_51_deep</strain>
    </source>
</reference>
<gene>
    <name evidence="1" type="ORF">CXX69_04630</name>
</gene>